<accession>A0A5B9ED16</accession>
<dbReference type="OrthoDB" id="123408at2"/>
<dbReference type="EMBL" id="CP042806">
    <property type="protein sequence ID" value="QEE30063.1"/>
    <property type="molecule type" value="Genomic_DNA"/>
</dbReference>
<dbReference type="RefSeq" id="WP_147649333.1">
    <property type="nucleotide sequence ID" value="NZ_CP042806.1"/>
</dbReference>
<dbReference type="AlphaFoldDB" id="A0A5B9ED16"/>
<gene>
    <name evidence="1" type="ORF">FTW19_20005</name>
</gene>
<evidence type="ECO:0000313" key="1">
    <source>
        <dbReference type="EMBL" id="QEE30063.1"/>
    </source>
</evidence>
<name>A0A5B9ED16_9BACT</name>
<sequence>MDIYVRTDETILIQTDAYYEEQASQEEVYLEETEEGLRMILCADDPPSPQSECVNKEQGEAVEELITGDADDPPLSEETVREMLHICPE</sequence>
<proteinExistence type="predicted"/>
<evidence type="ECO:0000313" key="2">
    <source>
        <dbReference type="Proteomes" id="UP000321820"/>
    </source>
</evidence>
<reference evidence="1 2" key="1">
    <citation type="submission" date="2019-08" db="EMBL/GenBank/DDBJ databases">
        <title>Complete genome sequence of Terriglobus albidus strain ORNL.</title>
        <authorList>
            <person name="Podar M."/>
        </authorList>
    </citation>
    <scope>NUCLEOTIDE SEQUENCE [LARGE SCALE GENOMIC DNA]</scope>
    <source>
        <strain evidence="1 2">ORNL</strain>
    </source>
</reference>
<dbReference type="Proteomes" id="UP000321820">
    <property type="component" value="Chromosome"/>
</dbReference>
<organism evidence="1 2">
    <name type="scientific">Terriglobus albidus</name>
    <dbReference type="NCBI Taxonomy" id="1592106"/>
    <lineage>
        <taxon>Bacteria</taxon>
        <taxon>Pseudomonadati</taxon>
        <taxon>Acidobacteriota</taxon>
        <taxon>Terriglobia</taxon>
        <taxon>Terriglobales</taxon>
        <taxon>Acidobacteriaceae</taxon>
        <taxon>Terriglobus</taxon>
    </lineage>
</organism>
<keyword evidence="2" id="KW-1185">Reference proteome</keyword>
<dbReference type="KEGG" id="talb:FTW19_20005"/>
<protein>
    <submittedName>
        <fullName evidence="1">Uncharacterized protein</fullName>
    </submittedName>
</protein>